<sequence length="279" mass="29233">MIVFVGGVVAGMTGAFFSDTETSTGNTFAAGDIDLQIDNTSYYNGVATSTTTWLTPVDLTVEKFFDFYDLKPGDYGEDTISIHTGSNDAWLCAEVALTSDDDITCTDPENSDDPSCTESDSDIADGDLADAVNFLWWADDGDNVLEQGENVLPGGPLGAINVGSTTTVPLTDINQNIFGTLGQPFPGNATKYIGKAWCFGTIAQLSIPLSQSSLVGGRTTTTPAQSGDGDSINGEPEDGGFTCDGVAVNNAAQTDKLTANVAFRTVQARHNATFQCVTP</sequence>
<feature type="compositionally biased region" description="Polar residues" evidence="1">
    <location>
        <begin position="213"/>
        <end position="225"/>
    </location>
</feature>
<name>A0A1G2MVU1_9BACT</name>
<proteinExistence type="predicted"/>
<accession>A0A1G2MVU1</accession>
<organism evidence="2 3">
    <name type="scientific">Candidatus Taylorbacteria bacterium RIFCSPHIGHO2_02_FULL_46_13</name>
    <dbReference type="NCBI Taxonomy" id="1802312"/>
    <lineage>
        <taxon>Bacteria</taxon>
        <taxon>Candidatus Tayloriibacteriota</taxon>
    </lineage>
</organism>
<gene>
    <name evidence="2" type="ORF">A3C06_04275</name>
</gene>
<evidence type="ECO:0000313" key="3">
    <source>
        <dbReference type="Proteomes" id="UP000177565"/>
    </source>
</evidence>
<dbReference type="AlphaFoldDB" id="A0A1G2MVU1"/>
<feature type="region of interest" description="Disordered" evidence="1">
    <location>
        <begin position="213"/>
        <end position="240"/>
    </location>
</feature>
<dbReference type="EMBL" id="MHRQ01000005">
    <property type="protein sequence ID" value="OHA27369.1"/>
    <property type="molecule type" value="Genomic_DNA"/>
</dbReference>
<protein>
    <submittedName>
        <fullName evidence="2">Uncharacterized protein</fullName>
    </submittedName>
</protein>
<reference evidence="2 3" key="1">
    <citation type="journal article" date="2016" name="Nat. Commun.">
        <title>Thousands of microbial genomes shed light on interconnected biogeochemical processes in an aquifer system.</title>
        <authorList>
            <person name="Anantharaman K."/>
            <person name="Brown C.T."/>
            <person name="Hug L.A."/>
            <person name="Sharon I."/>
            <person name="Castelle C.J."/>
            <person name="Probst A.J."/>
            <person name="Thomas B.C."/>
            <person name="Singh A."/>
            <person name="Wilkins M.J."/>
            <person name="Karaoz U."/>
            <person name="Brodie E.L."/>
            <person name="Williams K.H."/>
            <person name="Hubbard S.S."/>
            <person name="Banfield J.F."/>
        </authorList>
    </citation>
    <scope>NUCLEOTIDE SEQUENCE [LARGE SCALE GENOMIC DNA]</scope>
</reference>
<comment type="caution">
    <text evidence="2">The sequence shown here is derived from an EMBL/GenBank/DDBJ whole genome shotgun (WGS) entry which is preliminary data.</text>
</comment>
<evidence type="ECO:0000256" key="1">
    <source>
        <dbReference type="SAM" id="MobiDB-lite"/>
    </source>
</evidence>
<dbReference type="Proteomes" id="UP000177565">
    <property type="component" value="Unassembled WGS sequence"/>
</dbReference>
<dbReference type="NCBIfam" id="TIGR04088">
    <property type="entry name" value="cognate_SipW"/>
    <property type="match status" value="1"/>
</dbReference>
<dbReference type="InterPro" id="IPR023833">
    <property type="entry name" value="Signal_pept_SipW-depend-type"/>
</dbReference>
<evidence type="ECO:0000313" key="2">
    <source>
        <dbReference type="EMBL" id="OHA27369.1"/>
    </source>
</evidence>